<dbReference type="GO" id="GO:0042910">
    <property type="term" value="F:xenobiotic transmembrane transporter activity"/>
    <property type="evidence" value="ECO:0007669"/>
    <property type="project" value="InterPro"/>
</dbReference>
<feature type="transmembrane region" description="Helical" evidence="6">
    <location>
        <begin position="48"/>
        <end position="73"/>
    </location>
</feature>
<feature type="transmembrane region" description="Helical" evidence="6">
    <location>
        <begin position="310"/>
        <end position="331"/>
    </location>
</feature>
<dbReference type="PROSITE" id="PS51257">
    <property type="entry name" value="PROKAR_LIPOPROTEIN"/>
    <property type="match status" value="1"/>
</dbReference>
<dbReference type="GO" id="GO:1990961">
    <property type="term" value="P:xenobiotic detoxification by transmembrane export across the plasma membrane"/>
    <property type="evidence" value="ECO:0007669"/>
    <property type="project" value="InterPro"/>
</dbReference>
<accession>S9QZK4</accession>
<dbReference type="OMA" id="EFWILLK"/>
<feature type="transmembrane region" description="Helical" evidence="6">
    <location>
        <begin position="407"/>
        <end position="429"/>
    </location>
</feature>
<feature type="transmembrane region" description="Helical" evidence="6">
    <location>
        <begin position="159"/>
        <end position="179"/>
    </location>
</feature>
<keyword evidence="8" id="KW-1185">Reference proteome</keyword>
<evidence type="ECO:0000313" key="8">
    <source>
        <dbReference type="Proteomes" id="UP000016088"/>
    </source>
</evidence>
<dbReference type="CDD" id="cd13132">
    <property type="entry name" value="MATE_eukaryotic"/>
    <property type="match status" value="1"/>
</dbReference>
<dbReference type="eggNOG" id="KOG1347">
    <property type="taxonomic scope" value="Eukaryota"/>
</dbReference>
<organism evidence="7 8">
    <name type="scientific">Schizosaccharomyces octosporus (strain yFS286)</name>
    <name type="common">Fission yeast</name>
    <name type="synonym">Octosporomyces octosporus</name>
    <dbReference type="NCBI Taxonomy" id="483514"/>
    <lineage>
        <taxon>Eukaryota</taxon>
        <taxon>Fungi</taxon>
        <taxon>Dikarya</taxon>
        <taxon>Ascomycota</taxon>
        <taxon>Taphrinomycotina</taxon>
        <taxon>Schizosaccharomycetes</taxon>
        <taxon>Schizosaccharomycetales</taxon>
        <taxon>Schizosaccharomycetaceae</taxon>
        <taxon>Schizosaccharomyces</taxon>
    </lineage>
</organism>
<feature type="transmembrane region" description="Helical" evidence="6">
    <location>
        <begin position="85"/>
        <end position="110"/>
    </location>
</feature>
<feature type="transmembrane region" description="Helical" evidence="6">
    <location>
        <begin position="343"/>
        <end position="360"/>
    </location>
</feature>
<keyword evidence="3 6" id="KW-0812">Transmembrane</keyword>
<dbReference type="GeneID" id="25030870"/>
<dbReference type="InterPro" id="IPR045069">
    <property type="entry name" value="MATE_euk"/>
</dbReference>
<dbReference type="OrthoDB" id="2126698at2759"/>
<feature type="transmembrane region" description="Helical" evidence="6">
    <location>
        <begin position="381"/>
        <end position="401"/>
    </location>
</feature>
<dbReference type="AlphaFoldDB" id="S9QZK4"/>
<dbReference type="PANTHER" id="PTHR11206">
    <property type="entry name" value="MULTIDRUG RESISTANCE PROTEIN"/>
    <property type="match status" value="1"/>
</dbReference>
<evidence type="ECO:0000313" key="7">
    <source>
        <dbReference type="EMBL" id="EPX71675.1"/>
    </source>
</evidence>
<dbReference type="Pfam" id="PF01554">
    <property type="entry name" value="MatE"/>
    <property type="match status" value="2"/>
</dbReference>
<dbReference type="GO" id="GO:0015297">
    <property type="term" value="F:antiporter activity"/>
    <property type="evidence" value="ECO:0007669"/>
    <property type="project" value="InterPro"/>
</dbReference>
<feature type="transmembrane region" description="Helical" evidence="6">
    <location>
        <begin position="191"/>
        <end position="210"/>
    </location>
</feature>
<dbReference type="InterPro" id="IPR002528">
    <property type="entry name" value="MATE_fam"/>
</dbReference>
<evidence type="ECO:0000256" key="3">
    <source>
        <dbReference type="ARBA" id="ARBA00022692"/>
    </source>
</evidence>
<proteinExistence type="inferred from homology"/>
<evidence type="ECO:0000256" key="4">
    <source>
        <dbReference type="ARBA" id="ARBA00022989"/>
    </source>
</evidence>
<evidence type="ECO:0000256" key="2">
    <source>
        <dbReference type="ARBA" id="ARBA00010199"/>
    </source>
</evidence>
<evidence type="ECO:0000256" key="5">
    <source>
        <dbReference type="ARBA" id="ARBA00023136"/>
    </source>
</evidence>
<feature type="transmembrane region" description="Helical" evidence="6">
    <location>
        <begin position="231"/>
        <end position="256"/>
    </location>
</feature>
<evidence type="ECO:0000256" key="6">
    <source>
        <dbReference type="SAM" id="Phobius"/>
    </source>
</evidence>
<protein>
    <submittedName>
        <fullName evidence="7">MatE family transporter</fullName>
    </submittedName>
</protein>
<name>S9QZK4_SCHOY</name>
<comment type="similarity">
    <text evidence="2">Belongs to the multi antimicrobial extrusion (MATE) (TC 2.A.66.1) family.</text>
</comment>
<keyword evidence="5 6" id="KW-0472">Membrane</keyword>
<comment type="subcellular location">
    <subcellularLocation>
        <location evidence="1">Membrane</location>
        <topology evidence="1">Multi-pass membrane protein</topology>
    </subcellularLocation>
</comment>
<sequence length="459" mass="49776">MGIALKETKYLLANSAPVILGYALQNSLQSCSVIITGRLGANELSVAAFAYMFAMSTGWLIALGGTTAFDTFGSNLWGAGKKHELGILFQTAIIILSFLYLPVCLVWWFSKPILIFLHQTPELAEASQNFLRYLIPGGLGYICFELLKKYLQTQEITRAGSYVLLVTSPLNIALNYISIHYYDLGLKGAPLATGFSYWLSFILLTQYAKYVKGAEAWGGWNRKCIDNIFPFLKLSLLGIIMVGTEWWAFEIVALMAGKLGAVPLAAQSIIMTTDQLLNTIPFGLGIITSNRIAYYLGAGLPNSASSVAEVAAVVGATLGTVIMIIMIALRQVFGKLFTEDPDVINLVAIVLPLVAIFQISDSLNGTMGGALRGTKRQEVGAMVNISAYYLFSLPLGISLAFHGKGLAGLWIGQVIALSLVGILELKFVMATDWYMQARKAVIGSDEPNEYSALLGRNSQ</sequence>
<dbReference type="Proteomes" id="UP000016088">
    <property type="component" value="Unassembled WGS sequence"/>
</dbReference>
<keyword evidence="4 6" id="KW-1133">Transmembrane helix</keyword>
<gene>
    <name evidence="7" type="ORF">SOCG_01890</name>
</gene>
<dbReference type="HOGENOM" id="CLU_012893_1_2_1"/>
<dbReference type="VEuPathDB" id="FungiDB:SOCG_01890"/>
<dbReference type="EMBL" id="KE503208">
    <property type="protein sequence ID" value="EPX71675.1"/>
    <property type="molecule type" value="Genomic_DNA"/>
</dbReference>
<dbReference type="GO" id="GO:0016020">
    <property type="term" value="C:membrane"/>
    <property type="evidence" value="ECO:0007669"/>
    <property type="project" value="UniProtKB-SubCell"/>
</dbReference>
<dbReference type="NCBIfam" id="TIGR00797">
    <property type="entry name" value="matE"/>
    <property type="match status" value="1"/>
</dbReference>
<evidence type="ECO:0000256" key="1">
    <source>
        <dbReference type="ARBA" id="ARBA00004141"/>
    </source>
</evidence>
<dbReference type="RefSeq" id="XP_013020297.1">
    <property type="nucleotide sequence ID" value="XM_013164843.1"/>
</dbReference>
<reference evidence="7 8" key="1">
    <citation type="journal article" date="2011" name="Science">
        <title>Comparative functional genomics of the fission yeasts.</title>
        <authorList>
            <person name="Rhind N."/>
            <person name="Chen Z."/>
            <person name="Yassour M."/>
            <person name="Thompson D.A."/>
            <person name="Haas B.J."/>
            <person name="Habib N."/>
            <person name="Wapinski I."/>
            <person name="Roy S."/>
            <person name="Lin M.F."/>
            <person name="Heiman D.I."/>
            <person name="Young S.K."/>
            <person name="Furuya K."/>
            <person name="Guo Y."/>
            <person name="Pidoux A."/>
            <person name="Chen H.M."/>
            <person name="Robbertse B."/>
            <person name="Goldberg J.M."/>
            <person name="Aoki K."/>
            <person name="Bayne E.H."/>
            <person name="Berlin A.M."/>
            <person name="Desjardins C.A."/>
            <person name="Dobbs E."/>
            <person name="Dukaj L."/>
            <person name="Fan L."/>
            <person name="FitzGerald M.G."/>
            <person name="French C."/>
            <person name="Gujja S."/>
            <person name="Hansen K."/>
            <person name="Keifenheim D."/>
            <person name="Levin J.Z."/>
            <person name="Mosher R.A."/>
            <person name="Mueller C.A."/>
            <person name="Pfiffner J."/>
            <person name="Priest M."/>
            <person name="Russ C."/>
            <person name="Smialowska A."/>
            <person name="Swoboda P."/>
            <person name="Sykes S.M."/>
            <person name="Vaughn M."/>
            <person name="Vengrova S."/>
            <person name="Yoder R."/>
            <person name="Zeng Q."/>
            <person name="Allshire R."/>
            <person name="Baulcombe D."/>
            <person name="Birren B.W."/>
            <person name="Brown W."/>
            <person name="Ekwall K."/>
            <person name="Kellis M."/>
            <person name="Leatherwood J."/>
            <person name="Levin H."/>
            <person name="Margalit H."/>
            <person name="Martienssen R."/>
            <person name="Nieduszynski C.A."/>
            <person name="Spatafora J.W."/>
            <person name="Friedman N."/>
            <person name="Dalgaard J.Z."/>
            <person name="Baumann P."/>
            <person name="Niki H."/>
            <person name="Regev A."/>
            <person name="Nusbaum C."/>
        </authorList>
    </citation>
    <scope>NUCLEOTIDE SEQUENCE [LARGE SCALE GENOMIC DNA]</scope>
    <source>
        <strain evidence="8">yFS286</strain>
    </source>
</reference>